<reference evidence="1 2" key="1">
    <citation type="submission" date="2015-02" db="EMBL/GenBank/DDBJ databases">
        <title>Nostoc linckia genome annotation.</title>
        <authorList>
            <person name="Zhou Z."/>
        </authorList>
    </citation>
    <scope>NUCLEOTIDE SEQUENCE [LARGE SCALE GENOMIC DNA]</scope>
    <source>
        <strain evidence="2">z8</strain>
    </source>
</reference>
<comment type="caution">
    <text evidence="1">The sequence shown here is derived from an EMBL/GenBank/DDBJ whole genome shotgun (WGS) entry which is preliminary data.</text>
</comment>
<accession>A0A9Q5ZEG3</accession>
<sequence>MLGCVWLNPTSIFLIASREHEVQKQIKIQSLKTLPKIGVPHIPQKRCISGNFRTVNCQQLTTNTLGSL</sequence>
<gene>
    <name evidence="1" type="ORF">VF08_07855</name>
</gene>
<name>A0A9Q5ZEG3_NOSLI</name>
<organism evidence="1 2">
    <name type="scientific">Nostoc linckia z8</name>
    <dbReference type="NCBI Taxonomy" id="1628746"/>
    <lineage>
        <taxon>Bacteria</taxon>
        <taxon>Bacillati</taxon>
        <taxon>Cyanobacteriota</taxon>
        <taxon>Cyanophyceae</taxon>
        <taxon>Nostocales</taxon>
        <taxon>Nostocaceae</taxon>
        <taxon>Nostoc</taxon>
    </lineage>
</organism>
<protein>
    <submittedName>
        <fullName evidence="1">Uncharacterized protein</fullName>
    </submittedName>
</protein>
<dbReference type="Proteomes" id="UP000222310">
    <property type="component" value="Unassembled WGS sequence"/>
</dbReference>
<evidence type="ECO:0000313" key="2">
    <source>
        <dbReference type="Proteomes" id="UP000222310"/>
    </source>
</evidence>
<proteinExistence type="predicted"/>
<evidence type="ECO:0000313" key="1">
    <source>
        <dbReference type="EMBL" id="PHK05499.1"/>
    </source>
</evidence>
<dbReference type="EMBL" id="LAHD01000015">
    <property type="protein sequence ID" value="PHK05499.1"/>
    <property type="molecule type" value="Genomic_DNA"/>
</dbReference>
<dbReference type="AlphaFoldDB" id="A0A9Q5ZEG3"/>